<evidence type="ECO:0000313" key="2">
    <source>
        <dbReference type="Proteomes" id="UP001497045"/>
    </source>
</evidence>
<dbReference type="EMBL" id="JBBYHV010000002">
    <property type="protein sequence ID" value="MEL1251905.1"/>
    <property type="molecule type" value="Genomic_DNA"/>
</dbReference>
<accession>A0ABU9II88</accession>
<comment type="caution">
    <text evidence="1">The sequence shown here is derived from an EMBL/GenBank/DDBJ whole genome shotgun (WGS) entry which is preliminary data.</text>
</comment>
<evidence type="ECO:0008006" key="3">
    <source>
        <dbReference type="Google" id="ProtNLM"/>
    </source>
</evidence>
<organism evidence="1 2">
    <name type="scientific">Aurantiacibacter gilvus</name>
    <dbReference type="NCBI Taxonomy" id="3139141"/>
    <lineage>
        <taxon>Bacteria</taxon>
        <taxon>Pseudomonadati</taxon>
        <taxon>Pseudomonadota</taxon>
        <taxon>Alphaproteobacteria</taxon>
        <taxon>Sphingomonadales</taxon>
        <taxon>Erythrobacteraceae</taxon>
        <taxon>Aurantiacibacter</taxon>
    </lineage>
</organism>
<reference evidence="1 2" key="1">
    <citation type="submission" date="2024-04" db="EMBL/GenBank/DDBJ databases">
        <title>Aurantiacibacter sp. DGU6 16S ribosomal RNA gene Genome sequencing and assembly.</title>
        <authorList>
            <person name="Park S."/>
        </authorList>
    </citation>
    <scope>NUCLEOTIDE SEQUENCE [LARGE SCALE GENOMIC DNA]</scope>
    <source>
        <strain evidence="1 2">DGU6</strain>
    </source>
</reference>
<gene>
    <name evidence="1" type="ORF">AAEO60_14605</name>
</gene>
<dbReference type="Proteomes" id="UP001497045">
    <property type="component" value="Unassembled WGS sequence"/>
</dbReference>
<keyword evidence="2" id="KW-1185">Reference proteome</keyword>
<name>A0ABU9II88_9SPHN</name>
<protein>
    <recommendedName>
        <fullName evidence="3">Inovirus Gp2 family protein</fullName>
    </recommendedName>
</protein>
<dbReference type="RefSeq" id="WP_341674446.1">
    <property type="nucleotide sequence ID" value="NZ_JBBYHV010000002.1"/>
</dbReference>
<evidence type="ECO:0000313" key="1">
    <source>
        <dbReference type="EMBL" id="MEL1251905.1"/>
    </source>
</evidence>
<sequence length="266" mass="29095">MNPAPVAHPWAPYKGDFETSPVRNFGEVSNALLALLEPEIEPNPVDGTALANIYPTLGVAAESAPRSRRGGARNSAARQSHAITTRQIAELQAAERYAREIGLPFTRMTTIHWKAAGVPLDGMARATGRFIDLLTKTLARHGSKTAWLWVHENGDKKGWHCHLLFHLPASLAGRITRLQRGWLRRITGKPYKRGVIHSKPIGGRLGDEEANPEHHALNLAEAFGYVLKGASPEAGEHFELERLEPGGLIVGKRCGTSQNIGQKARN</sequence>
<proteinExistence type="predicted"/>